<organism evidence="1 2">
    <name type="scientific">Araneus ventricosus</name>
    <name type="common">Orbweaver spider</name>
    <name type="synonym">Epeira ventricosa</name>
    <dbReference type="NCBI Taxonomy" id="182803"/>
    <lineage>
        <taxon>Eukaryota</taxon>
        <taxon>Metazoa</taxon>
        <taxon>Ecdysozoa</taxon>
        <taxon>Arthropoda</taxon>
        <taxon>Chelicerata</taxon>
        <taxon>Arachnida</taxon>
        <taxon>Araneae</taxon>
        <taxon>Araneomorphae</taxon>
        <taxon>Entelegynae</taxon>
        <taxon>Araneoidea</taxon>
        <taxon>Araneidae</taxon>
        <taxon>Araneus</taxon>
    </lineage>
</organism>
<dbReference type="Proteomes" id="UP000499080">
    <property type="component" value="Unassembled WGS sequence"/>
</dbReference>
<evidence type="ECO:0000313" key="1">
    <source>
        <dbReference type="EMBL" id="GBN18190.1"/>
    </source>
</evidence>
<accession>A0A4Y2LVQ1</accession>
<dbReference type="AlphaFoldDB" id="A0A4Y2LVQ1"/>
<gene>
    <name evidence="1" type="ORF">AVEN_10007_1</name>
</gene>
<protein>
    <submittedName>
        <fullName evidence="1">Uncharacterized protein</fullName>
    </submittedName>
</protein>
<proteinExistence type="predicted"/>
<comment type="caution">
    <text evidence="1">The sequence shown here is derived from an EMBL/GenBank/DDBJ whole genome shotgun (WGS) entry which is preliminary data.</text>
</comment>
<evidence type="ECO:0000313" key="2">
    <source>
        <dbReference type="Proteomes" id="UP000499080"/>
    </source>
</evidence>
<sequence length="130" mass="15322">MQKYVTTQPDSYDHEVSTFTEIARISPEILSFPMITFSLPPKFPEFLPYFCDHEVSTSAEIPRISPLVLRSRGFHFRRNSPNFSLIPTITRFPLPPKFPEFQRNSPLCWRDDRGYHSFIRSTVIENHPLY</sequence>
<reference evidence="1 2" key="1">
    <citation type="journal article" date="2019" name="Sci. Rep.">
        <title>Orb-weaving spider Araneus ventricosus genome elucidates the spidroin gene catalogue.</title>
        <authorList>
            <person name="Kono N."/>
            <person name="Nakamura H."/>
            <person name="Ohtoshi R."/>
            <person name="Moran D.A.P."/>
            <person name="Shinohara A."/>
            <person name="Yoshida Y."/>
            <person name="Fujiwara M."/>
            <person name="Mori M."/>
            <person name="Tomita M."/>
            <person name="Arakawa K."/>
        </authorList>
    </citation>
    <scope>NUCLEOTIDE SEQUENCE [LARGE SCALE GENOMIC DNA]</scope>
</reference>
<keyword evidence="2" id="KW-1185">Reference proteome</keyword>
<dbReference type="EMBL" id="BGPR01006348">
    <property type="protein sequence ID" value="GBN18190.1"/>
    <property type="molecule type" value="Genomic_DNA"/>
</dbReference>
<name>A0A4Y2LVQ1_ARAVE</name>